<dbReference type="PANTHER" id="PTHR24559:SF457">
    <property type="entry name" value="RNA-DIRECTED DNA POLYMERASE HOMOLOG"/>
    <property type="match status" value="1"/>
</dbReference>
<dbReference type="GO" id="GO:0003676">
    <property type="term" value="F:nucleic acid binding"/>
    <property type="evidence" value="ECO:0007669"/>
    <property type="project" value="InterPro"/>
</dbReference>
<dbReference type="Gene3D" id="3.30.420.10">
    <property type="entry name" value="Ribonuclease H-like superfamily/Ribonuclease H"/>
    <property type="match status" value="1"/>
</dbReference>
<accession>A0A438E8N3</accession>
<dbReference type="EMBL" id="QGNW01001361">
    <property type="protein sequence ID" value="RVW44135.1"/>
    <property type="molecule type" value="Genomic_DNA"/>
</dbReference>
<dbReference type="SUPFAM" id="SSF56672">
    <property type="entry name" value="DNA/RNA polymerases"/>
    <property type="match status" value="1"/>
</dbReference>
<evidence type="ECO:0000259" key="3">
    <source>
        <dbReference type="Pfam" id="PF13456"/>
    </source>
</evidence>
<dbReference type="InterPro" id="IPR000477">
    <property type="entry name" value="RT_dom"/>
</dbReference>
<dbReference type="Gene3D" id="3.10.10.10">
    <property type="entry name" value="HIV Type 1 Reverse Transcriptase, subunit A, domain 1"/>
    <property type="match status" value="1"/>
</dbReference>
<reference evidence="4 5" key="1">
    <citation type="journal article" date="2018" name="PLoS Genet.">
        <title>Population sequencing reveals clonal diversity and ancestral inbreeding in the grapevine cultivar Chardonnay.</title>
        <authorList>
            <person name="Roach M.J."/>
            <person name="Johnson D.L."/>
            <person name="Bohlmann J."/>
            <person name="van Vuuren H.J."/>
            <person name="Jones S.J."/>
            <person name="Pretorius I.S."/>
            <person name="Schmidt S.A."/>
            <person name="Borneman A.R."/>
        </authorList>
    </citation>
    <scope>NUCLEOTIDE SEQUENCE [LARGE SCALE GENOMIC DNA]</scope>
    <source>
        <strain evidence="5">cv. Chardonnay</strain>
        <tissue evidence="4">Leaf</tissue>
    </source>
</reference>
<evidence type="ECO:0000256" key="1">
    <source>
        <dbReference type="SAM" id="MobiDB-lite"/>
    </source>
</evidence>
<name>A0A438E8N3_VITVI</name>
<dbReference type="Proteomes" id="UP000288805">
    <property type="component" value="Unassembled WGS sequence"/>
</dbReference>
<dbReference type="InterPro" id="IPR043502">
    <property type="entry name" value="DNA/RNA_pol_sf"/>
</dbReference>
<sequence length="975" mass="109933">MRISDGAISWDDFDEALDDLAQEFLRQFVFNTVIDVSRRELEALSQGPEESRSALLEDCGPKSSPFDSKGKKSSGDKDQEMWVARSFQAMTPTYLHPTSEPGFAAQLGMPLSRAFQKLMKGHDTNHCTALRHAIQDLIDQGLVNLGATHSTHAVPPPSGGIHHIDFVEDDSIHILSWDDGLLESIVLDDGYEVNTMGSQTSTTVQFDFRLARPFDGVISHEEVMREDDELLRQLQSTQARISIWSLLASSSTHRDALIRVLNDDLPPEGFRPYMPFIYHSRLFRAIEFHPSCWINGSALNVHPLATTIALGYASSKFGLSTQMVRAYDSTKGEVVGTLMIELLIGPATFSTLFQVIMLSLLKICLPLPSRCFTSVIVRMIYFLPGFTFDEVQTLELGQRQHGPMEFVATTNHDTLFGLGLFLQRLIIEDTTDYGVVVEPTKVTDGVVPHDKLPKRSRQFLLQELMEDVTVGDDLFEGTISSIEGTSDFMDPLLSFDILSGFISRSDDVYDSSSMDFEHFRIMRLCCPIQIETLLIIDSNPIDERVSPIIGDVEIVDFSTENRPKELKIGSLLSTDESDRLIHLLSLAPLAYLATCQTGQVELRDDKVRVCVAFRDLNKASPNDDFLLPYIDLLVDSTIGHSMLSFMDGFSGYNQILMASDDMEKTTFITECGTYYYRVIPFGLRNAGATYQRVATTLFHDMMHRNVEVYVDDMIVKSRGRADHLVALEKFFEKIRNLRLRLNPKKCTFGVTFGKLLGHMVSERGIEIDLNKIKVILDMSVLRTEKEIMGFLGSVSLGHQEIETLHDKVFSALGFSPRSIEKSIKESIVVDHLASLPIFVGGPVDDDFPYKEFIGMTSLSDQHLATNNIVEYEACIFNLETALELGIRQMEVFGDSNLVLKQIQGDWRTRDVKLRPYHAYLELLVRRFDDLRYTHLPRVQNQFANALASSMDFPIYVVIRPLLIESRFAPAYNCLI</sequence>
<feature type="domain" description="Reverse transcriptase" evidence="2">
    <location>
        <begin position="605"/>
        <end position="759"/>
    </location>
</feature>
<proteinExistence type="predicted"/>
<dbReference type="Gene3D" id="3.30.70.270">
    <property type="match status" value="1"/>
</dbReference>
<evidence type="ECO:0000313" key="4">
    <source>
        <dbReference type="EMBL" id="RVW44135.1"/>
    </source>
</evidence>
<dbReference type="InterPro" id="IPR053134">
    <property type="entry name" value="RNA-dir_DNA_polymerase"/>
</dbReference>
<protein>
    <submittedName>
        <fullName evidence="4">Transposon Ty3-G Gag-Pol polyprotein</fullName>
    </submittedName>
</protein>
<feature type="domain" description="RNase H type-1" evidence="3">
    <location>
        <begin position="861"/>
        <end position="949"/>
    </location>
</feature>
<organism evidence="4 5">
    <name type="scientific">Vitis vinifera</name>
    <name type="common">Grape</name>
    <dbReference type="NCBI Taxonomy" id="29760"/>
    <lineage>
        <taxon>Eukaryota</taxon>
        <taxon>Viridiplantae</taxon>
        <taxon>Streptophyta</taxon>
        <taxon>Embryophyta</taxon>
        <taxon>Tracheophyta</taxon>
        <taxon>Spermatophyta</taxon>
        <taxon>Magnoliopsida</taxon>
        <taxon>eudicotyledons</taxon>
        <taxon>Gunneridae</taxon>
        <taxon>Pentapetalae</taxon>
        <taxon>rosids</taxon>
        <taxon>Vitales</taxon>
        <taxon>Vitaceae</taxon>
        <taxon>Viteae</taxon>
        <taxon>Vitis</taxon>
    </lineage>
</organism>
<dbReference type="InterPro" id="IPR036397">
    <property type="entry name" value="RNaseH_sf"/>
</dbReference>
<evidence type="ECO:0000313" key="5">
    <source>
        <dbReference type="Proteomes" id="UP000288805"/>
    </source>
</evidence>
<dbReference type="GO" id="GO:0004523">
    <property type="term" value="F:RNA-DNA hybrid ribonuclease activity"/>
    <property type="evidence" value="ECO:0007669"/>
    <property type="project" value="InterPro"/>
</dbReference>
<dbReference type="AlphaFoldDB" id="A0A438E8N3"/>
<dbReference type="InterPro" id="IPR043128">
    <property type="entry name" value="Rev_trsase/Diguanyl_cyclase"/>
</dbReference>
<evidence type="ECO:0000259" key="2">
    <source>
        <dbReference type="Pfam" id="PF00078"/>
    </source>
</evidence>
<dbReference type="PANTHER" id="PTHR24559">
    <property type="entry name" value="TRANSPOSON TY3-I GAG-POL POLYPROTEIN"/>
    <property type="match status" value="1"/>
</dbReference>
<comment type="caution">
    <text evidence="4">The sequence shown here is derived from an EMBL/GenBank/DDBJ whole genome shotgun (WGS) entry which is preliminary data.</text>
</comment>
<feature type="compositionally biased region" description="Basic and acidic residues" evidence="1">
    <location>
        <begin position="68"/>
        <end position="78"/>
    </location>
</feature>
<dbReference type="Pfam" id="PF13456">
    <property type="entry name" value="RVT_3"/>
    <property type="match status" value="1"/>
</dbReference>
<dbReference type="CDD" id="cd01647">
    <property type="entry name" value="RT_LTR"/>
    <property type="match status" value="1"/>
</dbReference>
<dbReference type="Pfam" id="PF00078">
    <property type="entry name" value="RVT_1"/>
    <property type="match status" value="1"/>
</dbReference>
<dbReference type="CDD" id="cd09279">
    <property type="entry name" value="RNase_HI_like"/>
    <property type="match status" value="1"/>
</dbReference>
<dbReference type="InterPro" id="IPR002156">
    <property type="entry name" value="RNaseH_domain"/>
</dbReference>
<gene>
    <name evidence="4" type="primary">TY3B-G_208</name>
    <name evidence="4" type="ORF">CK203_108474</name>
</gene>
<feature type="region of interest" description="Disordered" evidence="1">
    <location>
        <begin position="44"/>
        <end position="78"/>
    </location>
</feature>